<evidence type="ECO:0000313" key="15">
    <source>
        <dbReference type="Proteomes" id="UP000219336"/>
    </source>
</evidence>
<keyword evidence="6 10" id="KW-0378">Hydrolase</keyword>
<dbReference type="EMBL" id="OANU01000017">
    <property type="protein sequence ID" value="SNX47957.1"/>
    <property type="molecule type" value="Genomic_DNA"/>
</dbReference>
<dbReference type="InterPro" id="IPR004881">
    <property type="entry name" value="Ribosome_biogen_GTPase_RsgA"/>
</dbReference>
<dbReference type="InterPro" id="IPR010914">
    <property type="entry name" value="RsgA_GTPase_dom"/>
</dbReference>
<comment type="similarity">
    <text evidence="10">Belongs to the TRAFAC class YlqF/YawG GTPase family. RsgA subfamily.</text>
</comment>
<accession>A0A240EGY8</accession>
<dbReference type="Pfam" id="PF03193">
    <property type="entry name" value="RsgA_GTPase"/>
    <property type="match status" value="1"/>
</dbReference>
<dbReference type="HAMAP" id="MF_01820">
    <property type="entry name" value="GTPase_RsgA"/>
    <property type="match status" value="1"/>
</dbReference>
<dbReference type="PROSITE" id="PS51721">
    <property type="entry name" value="G_CP"/>
    <property type="match status" value="1"/>
</dbReference>
<evidence type="ECO:0000256" key="3">
    <source>
        <dbReference type="ARBA" id="ARBA00022723"/>
    </source>
</evidence>
<gene>
    <name evidence="14" type="primary">rsgA_2</name>
    <name evidence="10" type="synonym">rsgA</name>
    <name evidence="14" type="ORF">VTH8203_01572</name>
</gene>
<keyword evidence="1 10" id="KW-0963">Cytoplasm</keyword>
<feature type="binding site" evidence="10">
    <location>
        <position position="220"/>
    </location>
    <ligand>
        <name>Zn(2+)</name>
        <dbReference type="ChEBI" id="CHEBI:29105"/>
    </ligand>
</feature>
<evidence type="ECO:0000256" key="2">
    <source>
        <dbReference type="ARBA" id="ARBA00022517"/>
    </source>
</evidence>
<keyword evidence="7 10" id="KW-0862">Zinc</keyword>
<evidence type="ECO:0000259" key="13">
    <source>
        <dbReference type="PROSITE" id="PS51721"/>
    </source>
</evidence>
<feature type="binding site" evidence="10">
    <location>
        <position position="213"/>
    </location>
    <ligand>
        <name>Zn(2+)</name>
        <dbReference type="ChEBI" id="CHEBI:29105"/>
    </ligand>
</feature>
<evidence type="ECO:0000256" key="4">
    <source>
        <dbReference type="ARBA" id="ARBA00022730"/>
    </source>
</evidence>
<evidence type="ECO:0000313" key="14">
    <source>
        <dbReference type="EMBL" id="SNX47957.1"/>
    </source>
</evidence>
<dbReference type="AlphaFoldDB" id="A0A240EGY8"/>
<name>A0A240EGY8_9VIBR</name>
<dbReference type="NCBIfam" id="TIGR00157">
    <property type="entry name" value="ribosome small subunit-dependent GTPase A"/>
    <property type="match status" value="1"/>
</dbReference>
<dbReference type="Proteomes" id="UP000219336">
    <property type="component" value="Unassembled WGS sequence"/>
</dbReference>
<evidence type="ECO:0000259" key="12">
    <source>
        <dbReference type="PROSITE" id="PS50936"/>
    </source>
</evidence>
<keyword evidence="9 10" id="KW-0342">GTP-binding</keyword>
<keyword evidence="15" id="KW-1185">Reference proteome</keyword>
<dbReference type="PANTHER" id="PTHR32120:SF10">
    <property type="entry name" value="SMALL RIBOSOMAL SUBUNIT BIOGENESIS GTPASE RSGA"/>
    <property type="match status" value="1"/>
</dbReference>
<feature type="binding site" evidence="10">
    <location>
        <begin position="132"/>
        <end position="140"/>
    </location>
    <ligand>
        <name>GTP</name>
        <dbReference type="ChEBI" id="CHEBI:37565"/>
    </ligand>
</feature>
<dbReference type="InterPro" id="IPR030378">
    <property type="entry name" value="G_CP_dom"/>
</dbReference>
<dbReference type="Gene3D" id="3.40.50.300">
    <property type="entry name" value="P-loop containing nucleotide triphosphate hydrolases"/>
    <property type="match status" value="1"/>
</dbReference>
<keyword evidence="2 10" id="KW-0690">Ribosome biogenesis</keyword>
<feature type="region of interest" description="Disordered" evidence="11">
    <location>
        <begin position="159"/>
        <end position="180"/>
    </location>
</feature>
<evidence type="ECO:0000256" key="8">
    <source>
        <dbReference type="ARBA" id="ARBA00022884"/>
    </source>
</evidence>
<organism evidence="14 15">
    <name type="scientific">Vibrio thalassae</name>
    <dbReference type="NCBI Taxonomy" id="1243014"/>
    <lineage>
        <taxon>Bacteria</taxon>
        <taxon>Pseudomonadati</taxon>
        <taxon>Pseudomonadota</taxon>
        <taxon>Gammaproteobacteria</taxon>
        <taxon>Vibrionales</taxon>
        <taxon>Vibrionaceae</taxon>
        <taxon>Vibrio</taxon>
    </lineage>
</organism>
<dbReference type="GO" id="GO:0005737">
    <property type="term" value="C:cytoplasm"/>
    <property type="evidence" value="ECO:0007669"/>
    <property type="project" value="UniProtKB-SubCell"/>
</dbReference>
<evidence type="ECO:0000256" key="7">
    <source>
        <dbReference type="ARBA" id="ARBA00022833"/>
    </source>
</evidence>
<keyword evidence="4 10" id="KW-0699">rRNA-binding</keyword>
<keyword evidence="8 10" id="KW-0694">RNA-binding</keyword>
<evidence type="ECO:0000256" key="11">
    <source>
        <dbReference type="SAM" id="MobiDB-lite"/>
    </source>
</evidence>
<feature type="binding site" evidence="10">
    <location>
        <position position="226"/>
    </location>
    <ligand>
        <name>Zn(2+)</name>
        <dbReference type="ChEBI" id="CHEBI:29105"/>
    </ligand>
</feature>
<comment type="subcellular location">
    <subcellularLocation>
        <location evidence="10">Cytoplasm</location>
    </subcellularLocation>
</comment>
<dbReference type="SUPFAM" id="SSF52540">
    <property type="entry name" value="P-loop containing nucleoside triphosphate hydrolases"/>
    <property type="match status" value="1"/>
</dbReference>
<keyword evidence="5 10" id="KW-0547">Nucleotide-binding</keyword>
<protein>
    <recommendedName>
        <fullName evidence="10">Small ribosomal subunit biogenesis GTPase RsgA</fullName>
        <ecNumber evidence="10">3.6.1.-</ecNumber>
    </recommendedName>
</protein>
<dbReference type="Gene3D" id="1.10.40.50">
    <property type="entry name" value="Probable gtpase engc, domain 3"/>
    <property type="match status" value="1"/>
</dbReference>
<evidence type="ECO:0000256" key="9">
    <source>
        <dbReference type="ARBA" id="ARBA00023134"/>
    </source>
</evidence>
<dbReference type="GO" id="GO:0046872">
    <property type="term" value="F:metal ion binding"/>
    <property type="evidence" value="ECO:0007669"/>
    <property type="project" value="UniProtKB-KW"/>
</dbReference>
<sequence>MTVGDWILLDEQHRFLRLLERRSLFRRKAPGSKVDEQFIAANVDTVFIVCSLNDDFNLSRIERYLTLVNEAQAEAVIVLTKSDLCDDADPKRQQVQELDPFLLIETVNALESSTLQGLRSWCGKGQTIAFMGSSGVGKSTLVNSLMNNHVQVTGAIREDDSKGRHTTTSRSIHKMPEGGLLLDTPGMREIQLTASEVGLAETFSDVELLVEQCRFGDCQHTNEPGCAIRTALENDAIDARRVDNYFKLMREQARNSASLAERRSNDKQLGKFYRSVQSESRNRKKGY</sequence>
<evidence type="ECO:0000256" key="10">
    <source>
        <dbReference type="HAMAP-Rule" id="MF_01820"/>
    </source>
</evidence>
<dbReference type="EC" id="3.6.1.-" evidence="10"/>
<comment type="function">
    <text evidence="10">One of several proteins that assist in the late maturation steps of the functional core of the 30S ribosomal subunit. Helps release RbfA from mature subunits. May play a role in the assembly of ribosomal proteins into the subunit. Circularly permuted GTPase that catalyzes slow GTP hydrolysis, GTPase activity is stimulated by the 30S ribosomal subunit.</text>
</comment>
<reference evidence="15" key="1">
    <citation type="submission" date="2016-06" db="EMBL/GenBank/DDBJ databases">
        <authorList>
            <person name="Rodrigo-Torres L."/>
            <person name="Arahal R.D."/>
            <person name="Lucena T."/>
        </authorList>
    </citation>
    <scope>NUCLEOTIDE SEQUENCE [LARGE SCALE GENOMIC DNA]</scope>
    <source>
        <strain evidence="15">CECT8203</strain>
    </source>
</reference>
<comment type="subunit">
    <text evidence="10">Monomer. Associates with 30S ribosomal subunit, binds 16S rRNA.</text>
</comment>
<dbReference type="InterPro" id="IPR027417">
    <property type="entry name" value="P-loop_NTPase"/>
</dbReference>
<proteinExistence type="inferred from homology"/>
<dbReference type="PANTHER" id="PTHR32120">
    <property type="entry name" value="SMALL RIBOSOMAL SUBUNIT BIOGENESIS GTPASE RSGA"/>
    <property type="match status" value="1"/>
</dbReference>
<dbReference type="GO" id="GO:0042274">
    <property type="term" value="P:ribosomal small subunit biogenesis"/>
    <property type="evidence" value="ECO:0007669"/>
    <property type="project" value="UniProtKB-UniRule"/>
</dbReference>
<dbReference type="GO" id="GO:0019843">
    <property type="term" value="F:rRNA binding"/>
    <property type="evidence" value="ECO:0007669"/>
    <property type="project" value="UniProtKB-KW"/>
</dbReference>
<dbReference type="GO" id="GO:0003924">
    <property type="term" value="F:GTPase activity"/>
    <property type="evidence" value="ECO:0007669"/>
    <property type="project" value="UniProtKB-UniRule"/>
</dbReference>
<evidence type="ECO:0000256" key="1">
    <source>
        <dbReference type="ARBA" id="ARBA00022490"/>
    </source>
</evidence>
<dbReference type="CDD" id="cd01854">
    <property type="entry name" value="YjeQ_EngC"/>
    <property type="match status" value="1"/>
</dbReference>
<comment type="cofactor">
    <cofactor evidence="10">
        <name>Zn(2+)</name>
        <dbReference type="ChEBI" id="CHEBI:29105"/>
    </cofactor>
    <text evidence="10">Binds 1 zinc ion per subunit.</text>
</comment>
<feature type="binding site" evidence="10">
    <location>
        <begin position="80"/>
        <end position="83"/>
    </location>
    <ligand>
        <name>GTP</name>
        <dbReference type="ChEBI" id="CHEBI:37565"/>
    </ligand>
</feature>
<evidence type="ECO:0000256" key="5">
    <source>
        <dbReference type="ARBA" id="ARBA00022741"/>
    </source>
</evidence>
<feature type="binding site" evidence="10">
    <location>
        <position position="218"/>
    </location>
    <ligand>
        <name>Zn(2+)</name>
        <dbReference type="ChEBI" id="CHEBI:29105"/>
    </ligand>
</feature>
<dbReference type="PROSITE" id="PS50936">
    <property type="entry name" value="ENGC_GTPASE"/>
    <property type="match status" value="1"/>
</dbReference>
<feature type="domain" description="EngC GTPase" evidence="12">
    <location>
        <begin position="41"/>
        <end position="188"/>
    </location>
</feature>
<feature type="domain" description="CP-type G" evidence="13">
    <location>
        <begin position="35"/>
        <end position="190"/>
    </location>
</feature>
<keyword evidence="3 10" id="KW-0479">Metal-binding</keyword>
<evidence type="ECO:0000256" key="6">
    <source>
        <dbReference type="ARBA" id="ARBA00022801"/>
    </source>
</evidence>
<dbReference type="GO" id="GO:0005525">
    <property type="term" value="F:GTP binding"/>
    <property type="evidence" value="ECO:0007669"/>
    <property type="project" value="UniProtKB-UniRule"/>
</dbReference>
<feature type="compositionally biased region" description="Basic residues" evidence="11">
    <location>
        <begin position="164"/>
        <end position="173"/>
    </location>
</feature>